<accession>A0ABV6DNK3</accession>
<sequence>MVKILDRFLLFIYTLITLAASAVLLVVTFAWIPEEDTAGWLRRLYHDLPTAYTSIVLCALMMLISIRFLYVTLRRGRAQAPSIDQRTDFGDIRISLDTVENLALKAANRSRGVKDVKARVRVNPSGIEIVIRALVDGETSIPSLSEEMQRAVKELVEEITGIPVASVTVFVANIVQSAPTFKSRVE</sequence>
<evidence type="ECO:0000256" key="1">
    <source>
        <dbReference type="SAM" id="Phobius"/>
    </source>
</evidence>
<protein>
    <submittedName>
        <fullName evidence="2">Alkaline shock response membrane anchor protein AmaP</fullName>
    </submittedName>
</protein>
<evidence type="ECO:0000313" key="2">
    <source>
        <dbReference type="EMBL" id="MFC0214207.1"/>
    </source>
</evidence>
<keyword evidence="1" id="KW-1133">Transmembrane helix</keyword>
<feature type="transmembrane region" description="Helical" evidence="1">
    <location>
        <begin position="7"/>
        <end position="32"/>
    </location>
</feature>
<feature type="transmembrane region" description="Helical" evidence="1">
    <location>
        <begin position="52"/>
        <end position="70"/>
    </location>
</feature>
<evidence type="ECO:0000313" key="3">
    <source>
        <dbReference type="Proteomes" id="UP001589776"/>
    </source>
</evidence>
<keyword evidence="3" id="KW-1185">Reference proteome</keyword>
<keyword evidence="1" id="KW-0812">Transmembrane</keyword>
<name>A0ABV6DNK3_9BACL</name>
<dbReference type="RefSeq" id="WP_377471561.1">
    <property type="nucleotide sequence ID" value="NZ_JBHLWN010000071.1"/>
</dbReference>
<dbReference type="EMBL" id="JBHLWN010000071">
    <property type="protein sequence ID" value="MFC0214207.1"/>
    <property type="molecule type" value="Genomic_DNA"/>
</dbReference>
<dbReference type="NCBIfam" id="NF033218">
    <property type="entry name" value="anchor_AmaP"/>
    <property type="match status" value="1"/>
</dbReference>
<comment type="caution">
    <text evidence="2">The sequence shown here is derived from an EMBL/GenBank/DDBJ whole genome shotgun (WGS) entry which is preliminary data.</text>
</comment>
<keyword evidence="1" id="KW-0472">Membrane</keyword>
<gene>
    <name evidence="2" type="primary">amaP</name>
    <name evidence="2" type="ORF">ACFFK0_17395</name>
</gene>
<dbReference type="Proteomes" id="UP001589776">
    <property type="component" value="Unassembled WGS sequence"/>
</dbReference>
<organism evidence="2 3">
    <name type="scientific">Paenibacillus chartarius</name>
    <dbReference type="NCBI Taxonomy" id="747481"/>
    <lineage>
        <taxon>Bacteria</taxon>
        <taxon>Bacillati</taxon>
        <taxon>Bacillota</taxon>
        <taxon>Bacilli</taxon>
        <taxon>Bacillales</taxon>
        <taxon>Paenibacillaceae</taxon>
        <taxon>Paenibacillus</taxon>
    </lineage>
</organism>
<reference evidence="2 3" key="1">
    <citation type="submission" date="2024-09" db="EMBL/GenBank/DDBJ databases">
        <authorList>
            <person name="Sun Q."/>
            <person name="Mori K."/>
        </authorList>
    </citation>
    <scope>NUCLEOTIDE SEQUENCE [LARGE SCALE GENOMIC DNA]</scope>
    <source>
        <strain evidence="2 3">CCM 7759</strain>
    </source>
</reference>
<proteinExistence type="predicted"/>